<name>A0A521D2T0_9BACT</name>
<reference evidence="1 2" key="1">
    <citation type="submission" date="2017-05" db="EMBL/GenBank/DDBJ databases">
        <authorList>
            <person name="Varghese N."/>
            <person name="Submissions S."/>
        </authorList>
    </citation>
    <scope>NUCLEOTIDE SEQUENCE [LARGE SCALE GENOMIC DNA]</scope>
    <source>
        <strain evidence="1 2">DSM 21985</strain>
    </source>
</reference>
<dbReference type="AlphaFoldDB" id="A0A521D2T0"/>
<evidence type="ECO:0000313" key="1">
    <source>
        <dbReference type="EMBL" id="SMO65331.1"/>
    </source>
</evidence>
<proteinExistence type="predicted"/>
<dbReference type="Proteomes" id="UP000317557">
    <property type="component" value="Unassembled WGS sequence"/>
</dbReference>
<protein>
    <submittedName>
        <fullName evidence="1">Uncharacterized protein</fullName>
    </submittedName>
</protein>
<evidence type="ECO:0000313" key="2">
    <source>
        <dbReference type="Proteomes" id="UP000317557"/>
    </source>
</evidence>
<accession>A0A521D2T0</accession>
<sequence>MITIRINQATEKGSGIRPRWISEQIQNRRRDNASICVVFEVNCSDVSLILPMGQCHQGNGRERKPNRKEQKLIDNFQKIKDDEINSGLIISFWQNLKKVCR</sequence>
<dbReference type="RefSeq" id="WP_142454266.1">
    <property type="nucleotide sequence ID" value="NZ_FXTP01000007.1"/>
</dbReference>
<keyword evidence="2" id="KW-1185">Reference proteome</keyword>
<gene>
    <name evidence="1" type="ORF">SAMN06265219_10714</name>
</gene>
<dbReference type="EMBL" id="FXTP01000007">
    <property type="protein sequence ID" value="SMO65331.1"/>
    <property type="molecule type" value="Genomic_DNA"/>
</dbReference>
<dbReference type="OrthoDB" id="7066034at2"/>
<organism evidence="1 2">
    <name type="scientific">Gracilimonas mengyeensis</name>
    <dbReference type="NCBI Taxonomy" id="1302730"/>
    <lineage>
        <taxon>Bacteria</taxon>
        <taxon>Pseudomonadati</taxon>
        <taxon>Balneolota</taxon>
        <taxon>Balneolia</taxon>
        <taxon>Balneolales</taxon>
        <taxon>Balneolaceae</taxon>
        <taxon>Gracilimonas</taxon>
    </lineage>
</organism>